<dbReference type="InterPro" id="IPR041222">
    <property type="entry name" value="PriA_3primeBD"/>
</dbReference>
<dbReference type="GO" id="GO:0006302">
    <property type="term" value="P:double-strand break repair"/>
    <property type="evidence" value="ECO:0007669"/>
    <property type="project" value="TreeGrafter"/>
</dbReference>
<gene>
    <name evidence="5" type="ORF">S12H4_04745</name>
</gene>
<keyword evidence="1" id="KW-0547">Nucleotide-binding</keyword>
<dbReference type="GO" id="GO:0005524">
    <property type="term" value="F:ATP binding"/>
    <property type="evidence" value="ECO:0007669"/>
    <property type="project" value="UniProtKB-KW"/>
</dbReference>
<organism evidence="5">
    <name type="scientific">marine sediment metagenome</name>
    <dbReference type="NCBI Taxonomy" id="412755"/>
    <lineage>
        <taxon>unclassified sequences</taxon>
        <taxon>metagenomes</taxon>
        <taxon>ecological metagenomes</taxon>
    </lineage>
</organism>
<name>X1RYD3_9ZZZZ</name>
<dbReference type="Pfam" id="PF17764">
    <property type="entry name" value="PriA_3primeBD"/>
    <property type="match status" value="1"/>
</dbReference>
<evidence type="ECO:0000256" key="2">
    <source>
        <dbReference type="ARBA" id="ARBA00022840"/>
    </source>
</evidence>
<dbReference type="Gene3D" id="3.40.1440.60">
    <property type="entry name" value="PriA, 3(prime) DNA-binding domain"/>
    <property type="match status" value="1"/>
</dbReference>
<feature type="domain" description="Primosomal protein N' 3' DNA-binding" evidence="4">
    <location>
        <begin position="6"/>
        <end position="88"/>
    </location>
</feature>
<keyword evidence="2" id="KW-0067">ATP-binding</keyword>
<protein>
    <recommendedName>
        <fullName evidence="4">Primosomal protein N' 3' DNA-binding domain-containing protein</fullName>
    </recommendedName>
</protein>
<dbReference type="GO" id="GO:0006270">
    <property type="term" value="P:DNA replication initiation"/>
    <property type="evidence" value="ECO:0007669"/>
    <property type="project" value="TreeGrafter"/>
</dbReference>
<evidence type="ECO:0000313" key="5">
    <source>
        <dbReference type="EMBL" id="GAI60504.1"/>
    </source>
</evidence>
<keyword evidence="3" id="KW-0238">DNA-binding</keyword>
<accession>X1RYD3</accession>
<reference evidence="5" key="1">
    <citation type="journal article" date="2014" name="Front. Microbiol.">
        <title>High frequency of phylogenetically diverse reductive dehalogenase-homologous genes in deep subseafloor sedimentary metagenomes.</title>
        <authorList>
            <person name="Kawai M."/>
            <person name="Futagami T."/>
            <person name="Toyoda A."/>
            <person name="Takaki Y."/>
            <person name="Nishi S."/>
            <person name="Hori S."/>
            <person name="Arai W."/>
            <person name="Tsubouchi T."/>
            <person name="Morono Y."/>
            <person name="Uchiyama I."/>
            <person name="Ito T."/>
            <person name="Fujiyama A."/>
            <person name="Inagaki F."/>
            <person name="Takami H."/>
        </authorList>
    </citation>
    <scope>NUCLEOTIDE SEQUENCE</scope>
    <source>
        <strain evidence="5">Expedition CK06-06</strain>
    </source>
</reference>
<evidence type="ECO:0000256" key="3">
    <source>
        <dbReference type="ARBA" id="ARBA00023125"/>
    </source>
</evidence>
<sequence>MGYAEVSVNSPIAQRRTFCYAIPSGLSIDVGQAVWVPFGDKLLQGIVLELSRYPSVEETREIAGVIEPRPLLSPLQVLLARWLSEHYLS</sequence>
<dbReference type="GO" id="GO:0043138">
    <property type="term" value="F:3'-5' DNA helicase activity"/>
    <property type="evidence" value="ECO:0007669"/>
    <property type="project" value="TreeGrafter"/>
</dbReference>
<dbReference type="AlphaFoldDB" id="X1RYD3"/>
<evidence type="ECO:0000259" key="4">
    <source>
        <dbReference type="Pfam" id="PF17764"/>
    </source>
</evidence>
<dbReference type="GO" id="GO:0003677">
    <property type="term" value="F:DNA binding"/>
    <property type="evidence" value="ECO:0007669"/>
    <property type="project" value="UniProtKB-KW"/>
</dbReference>
<dbReference type="InterPro" id="IPR042115">
    <property type="entry name" value="PriA_3primeBD_sf"/>
</dbReference>
<comment type="caution">
    <text evidence="5">The sequence shown here is derived from an EMBL/GenBank/DDBJ whole genome shotgun (WGS) entry which is preliminary data.</text>
</comment>
<dbReference type="PANTHER" id="PTHR30580:SF0">
    <property type="entry name" value="PRIMOSOMAL PROTEIN N"/>
    <property type="match status" value="1"/>
</dbReference>
<dbReference type="GO" id="GO:0006310">
    <property type="term" value="P:DNA recombination"/>
    <property type="evidence" value="ECO:0007669"/>
    <property type="project" value="TreeGrafter"/>
</dbReference>
<feature type="non-terminal residue" evidence="5">
    <location>
        <position position="89"/>
    </location>
</feature>
<dbReference type="PANTHER" id="PTHR30580">
    <property type="entry name" value="PRIMOSOMAL PROTEIN N"/>
    <property type="match status" value="1"/>
</dbReference>
<evidence type="ECO:0000256" key="1">
    <source>
        <dbReference type="ARBA" id="ARBA00022741"/>
    </source>
</evidence>
<dbReference type="EMBL" id="BARW01001502">
    <property type="protein sequence ID" value="GAI60504.1"/>
    <property type="molecule type" value="Genomic_DNA"/>
</dbReference>
<proteinExistence type="predicted"/>